<evidence type="ECO:0000259" key="2">
    <source>
        <dbReference type="Pfam" id="PF05569"/>
    </source>
</evidence>
<sequence length="523" mass="57939">MLTWMIYAASISAVLSAAAFIAEHSARQRRSSSRWFWLLAIVASLAIPTAMTSVSIEIPAELRPSVPQNVIALHEITSTRLSPAVWIENHDGKSSTFQHVQFHARDVWYVASTLMILILLITATHLQWRKRQWTSASVCGVSVYLSADVGPAVVGLLRPRIVLPAWLLDSPLEQQAAVIAHEKSHIDAHDPALLTIALCLIAFMPWNLPLWWQLRQLRCAIEVDCDARVLKAGYNFAVYGETLIAVGERQSRYIGSVAGMSESRSFLERRLKLMLRKPVKRKLLVTVLLGCMSITLATMAAQVSPPIMNDASKEHTQVPISAEILDRYVGTYSDSYTSTLLKFRREGDHLMSQRTGQGWIGKYPMSETKFFAKVVEATDTFVVDGQGHVSGLIHHQNGRDTTLSRIDDAEAEKMEAMLAAKVKSQTADPRSEAALRRLIDGLMSGNPNYSEMSPLLQEATREQLPGLKDGLNQAGRVDKVRFMGVGNAGWDIYQVTQNSGSSTWRIHLNNEGIIDGALVNMGP</sequence>
<name>A0A6J5C3R7_9BURK</name>
<reference evidence="3 4" key="1">
    <citation type="submission" date="2020-04" db="EMBL/GenBank/DDBJ databases">
        <authorList>
            <person name="De Canck E."/>
        </authorList>
    </citation>
    <scope>NUCLEOTIDE SEQUENCE [LARGE SCALE GENOMIC DNA]</scope>
    <source>
        <strain evidence="3 4">LMG 22037</strain>
    </source>
</reference>
<keyword evidence="1" id="KW-0472">Membrane</keyword>
<protein>
    <recommendedName>
        <fullName evidence="2">Peptidase M56 domain-containing protein</fullName>
    </recommendedName>
</protein>
<keyword evidence="1" id="KW-0812">Transmembrane</keyword>
<evidence type="ECO:0000256" key="1">
    <source>
        <dbReference type="SAM" id="Phobius"/>
    </source>
</evidence>
<feature type="transmembrane region" description="Helical" evidence="1">
    <location>
        <begin position="192"/>
        <end position="212"/>
    </location>
</feature>
<gene>
    <name evidence="3" type="ORF">LMG22037_05128</name>
</gene>
<dbReference type="PANTHER" id="PTHR34978">
    <property type="entry name" value="POSSIBLE SENSOR-TRANSDUCER PROTEIN BLAR"/>
    <property type="match status" value="1"/>
</dbReference>
<feature type="transmembrane region" description="Helical" evidence="1">
    <location>
        <begin position="283"/>
        <end position="303"/>
    </location>
</feature>
<dbReference type="PANTHER" id="PTHR34978:SF3">
    <property type="entry name" value="SLR0241 PROTEIN"/>
    <property type="match status" value="1"/>
</dbReference>
<accession>A0A6J5C3R7</accession>
<feature type="domain" description="Peptidase M56" evidence="2">
    <location>
        <begin position="37"/>
        <end position="273"/>
    </location>
</feature>
<dbReference type="EMBL" id="CADIKB010000034">
    <property type="protein sequence ID" value="CAB3725519.1"/>
    <property type="molecule type" value="Genomic_DNA"/>
</dbReference>
<keyword evidence="1" id="KW-1133">Transmembrane helix</keyword>
<dbReference type="InterPro" id="IPR008756">
    <property type="entry name" value="Peptidase_M56"/>
</dbReference>
<dbReference type="InterPro" id="IPR052173">
    <property type="entry name" value="Beta-lactam_resp_regulator"/>
</dbReference>
<evidence type="ECO:0000313" key="4">
    <source>
        <dbReference type="Proteomes" id="UP000494249"/>
    </source>
</evidence>
<organism evidence="3 4">
    <name type="scientific">Paraburkholderia phenoliruptrix</name>
    <dbReference type="NCBI Taxonomy" id="252970"/>
    <lineage>
        <taxon>Bacteria</taxon>
        <taxon>Pseudomonadati</taxon>
        <taxon>Pseudomonadota</taxon>
        <taxon>Betaproteobacteria</taxon>
        <taxon>Burkholderiales</taxon>
        <taxon>Burkholderiaceae</taxon>
        <taxon>Paraburkholderia</taxon>
    </lineage>
</organism>
<dbReference type="AlphaFoldDB" id="A0A6J5C3R7"/>
<dbReference type="RefSeq" id="WP_175145315.1">
    <property type="nucleotide sequence ID" value="NZ_CADFGL010000032.1"/>
</dbReference>
<feature type="transmembrane region" description="Helical" evidence="1">
    <location>
        <begin position="6"/>
        <end position="23"/>
    </location>
</feature>
<feature type="transmembrane region" description="Helical" evidence="1">
    <location>
        <begin position="35"/>
        <end position="56"/>
    </location>
</feature>
<evidence type="ECO:0000313" key="3">
    <source>
        <dbReference type="EMBL" id="CAB3725519.1"/>
    </source>
</evidence>
<proteinExistence type="predicted"/>
<dbReference type="CDD" id="cd07341">
    <property type="entry name" value="M56_BlaR1_MecR1_like"/>
    <property type="match status" value="1"/>
</dbReference>
<dbReference type="Proteomes" id="UP000494249">
    <property type="component" value="Unassembled WGS sequence"/>
</dbReference>
<feature type="transmembrane region" description="Helical" evidence="1">
    <location>
        <begin position="107"/>
        <end position="126"/>
    </location>
</feature>
<feature type="transmembrane region" description="Helical" evidence="1">
    <location>
        <begin position="138"/>
        <end position="157"/>
    </location>
</feature>
<dbReference type="Pfam" id="PF05569">
    <property type="entry name" value="Peptidase_M56"/>
    <property type="match status" value="1"/>
</dbReference>